<evidence type="ECO:0000313" key="3">
    <source>
        <dbReference type="Proteomes" id="UP000053144"/>
    </source>
</evidence>
<protein>
    <submittedName>
        <fullName evidence="2">Uncharacterized protein</fullName>
    </submittedName>
</protein>
<gene>
    <name evidence="2" type="ORF">LR48_Vigan03g121500</name>
</gene>
<feature type="region of interest" description="Disordered" evidence="1">
    <location>
        <begin position="1"/>
        <end position="31"/>
    </location>
</feature>
<dbReference type="Proteomes" id="UP000053144">
    <property type="component" value="Chromosome 3"/>
</dbReference>
<organism evidence="2 3">
    <name type="scientific">Phaseolus angularis</name>
    <name type="common">Azuki bean</name>
    <name type="synonym">Vigna angularis</name>
    <dbReference type="NCBI Taxonomy" id="3914"/>
    <lineage>
        <taxon>Eukaryota</taxon>
        <taxon>Viridiplantae</taxon>
        <taxon>Streptophyta</taxon>
        <taxon>Embryophyta</taxon>
        <taxon>Tracheophyta</taxon>
        <taxon>Spermatophyta</taxon>
        <taxon>Magnoliopsida</taxon>
        <taxon>eudicotyledons</taxon>
        <taxon>Gunneridae</taxon>
        <taxon>Pentapetalae</taxon>
        <taxon>rosids</taxon>
        <taxon>fabids</taxon>
        <taxon>Fabales</taxon>
        <taxon>Fabaceae</taxon>
        <taxon>Papilionoideae</taxon>
        <taxon>50 kb inversion clade</taxon>
        <taxon>NPAAA clade</taxon>
        <taxon>indigoferoid/millettioid clade</taxon>
        <taxon>Phaseoleae</taxon>
        <taxon>Vigna</taxon>
    </lineage>
</organism>
<dbReference type="Gramene" id="KOM37833">
    <property type="protein sequence ID" value="KOM37833"/>
    <property type="gene ID" value="LR48_Vigan03g121500"/>
</dbReference>
<dbReference type="EMBL" id="CM003373">
    <property type="protein sequence ID" value="KOM37833.1"/>
    <property type="molecule type" value="Genomic_DNA"/>
</dbReference>
<evidence type="ECO:0000256" key="1">
    <source>
        <dbReference type="SAM" id="MobiDB-lite"/>
    </source>
</evidence>
<dbReference type="AlphaFoldDB" id="A0A0L9U4T3"/>
<evidence type="ECO:0000313" key="2">
    <source>
        <dbReference type="EMBL" id="KOM37833.1"/>
    </source>
</evidence>
<accession>A0A0L9U4T3</accession>
<proteinExistence type="predicted"/>
<reference evidence="3" key="1">
    <citation type="journal article" date="2015" name="Proc. Natl. Acad. Sci. U.S.A.">
        <title>Genome sequencing of adzuki bean (Vigna angularis) provides insight into high starch and low fat accumulation and domestication.</title>
        <authorList>
            <person name="Yang K."/>
            <person name="Tian Z."/>
            <person name="Chen C."/>
            <person name="Luo L."/>
            <person name="Zhao B."/>
            <person name="Wang Z."/>
            <person name="Yu L."/>
            <person name="Li Y."/>
            <person name="Sun Y."/>
            <person name="Li W."/>
            <person name="Chen Y."/>
            <person name="Li Y."/>
            <person name="Zhang Y."/>
            <person name="Ai D."/>
            <person name="Zhao J."/>
            <person name="Shang C."/>
            <person name="Ma Y."/>
            <person name="Wu B."/>
            <person name="Wang M."/>
            <person name="Gao L."/>
            <person name="Sun D."/>
            <person name="Zhang P."/>
            <person name="Guo F."/>
            <person name="Wang W."/>
            <person name="Li Y."/>
            <person name="Wang J."/>
            <person name="Varshney R.K."/>
            <person name="Wang J."/>
            <person name="Ling H.Q."/>
            <person name="Wan P."/>
        </authorList>
    </citation>
    <scope>NUCLEOTIDE SEQUENCE</scope>
    <source>
        <strain evidence="3">cv. Jingnong 6</strain>
    </source>
</reference>
<sequence>MYDARRKMPTRRRTEGASSSCPRAPRPTTIKGWISDPEKQAKFAHFLQERRIMEVKYVRILNHVHIDWSALIIDTMLKAKKYSTYHLPYALLIS</sequence>
<name>A0A0L9U4T3_PHAAN</name>